<organism evidence="2 3">
    <name type="scientific">Thalassiosira oceanica</name>
    <name type="common">Marine diatom</name>
    <dbReference type="NCBI Taxonomy" id="159749"/>
    <lineage>
        <taxon>Eukaryota</taxon>
        <taxon>Sar</taxon>
        <taxon>Stramenopiles</taxon>
        <taxon>Ochrophyta</taxon>
        <taxon>Bacillariophyta</taxon>
        <taxon>Coscinodiscophyceae</taxon>
        <taxon>Thalassiosirophycidae</taxon>
        <taxon>Thalassiosirales</taxon>
        <taxon>Thalassiosiraceae</taxon>
        <taxon>Thalassiosira</taxon>
    </lineage>
</organism>
<name>K0RXI0_THAOC</name>
<gene>
    <name evidence="2" type="ORF">THAOC_21364</name>
</gene>
<dbReference type="AlphaFoldDB" id="K0RXI0"/>
<feature type="compositionally biased region" description="Basic and acidic residues" evidence="1">
    <location>
        <begin position="132"/>
        <end position="156"/>
    </location>
</feature>
<proteinExistence type="predicted"/>
<sequence length="214" mass="23895">MERRRLARERTQSSNVVRVSALDYSQIIDENTELRFQEPGIEASRVLRTIDGAGPAAADEDARRGAFGDPFFDPKELSRVSSARSRNTSVSEDSDAFEAMWKRDEARYWTTGAEANDGKAGGAGRRHRASGRRTDRPSVDERARRLRELSRSRSRSDGSGSNKSSLLGQHPHDTVPVYTSDLFPRTSRQTRQRQRAVQVVGAAELVEGLDYGEI</sequence>
<keyword evidence="3" id="KW-1185">Reference proteome</keyword>
<protein>
    <submittedName>
        <fullName evidence="2">Uncharacterized protein</fullName>
    </submittedName>
</protein>
<comment type="caution">
    <text evidence="2">The sequence shown here is derived from an EMBL/GenBank/DDBJ whole genome shotgun (WGS) entry which is preliminary data.</text>
</comment>
<dbReference type="EMBL" id="AGNL01025031">
    <property type="protein sequence ID" value="EJK58503.1"/>
    <property type="molecule type" value="Genomic_DNA"/>
</dbReference>
<evidence type="ECO:0000313" key="3">
    <source>
        <dbReference type="Proteomes" id="UP000266841"/>
    </source>
</evidence>
<reference evidence="2 3" key="1">
    <citation type="journal article" date="2012" name="Genome Biol.">
        <title>Genome and low-iron response of an oceanic diatom adapted to chronic iron limitation.</title>
        <authorList>
            <person name="Lommer M."/>
            <person name="Specht M."/>
            <person name="Roy A.S."/>
            <person name="Kraemer L."/>
            <person name="Andreson R."/>
            <person name="Gutowska M.A."/>
            <person name="Wolf J."/>
            <person name="Bergner S.V."/>
            <person name="Schilhabel M.B."/>
            <person name="Klostermeier U.C."/>
            <person name="Beiko R.G."/>
            <person name="Rosenstiel P."/>
            <person name="Hippler M."/>
            <person name="Laroche J."/>
        </authorList>
    </citation>
    <scope>NUCLEOTIDE SEQUENCE [LARGE SCALE GENOMIC DNA]</scope>
    <source>
        <strain evidence="2 3">CCMP1005</strain>
    </source>
</reference>
<dbReference type="eggNOG" id="ENOG502R33A">
    <property type="taxonomic scope" value="Eukaryota"/>
</dbReference>
<accession>K0RXI0</accession>
<dbReference type="Proteomes" id="UP000266841">
    <property type="component" value="Unassembled WGS sequence"/>
</dbReference>
<evidence type="ECO:0000256" key="1">
    <source>
        <dbReference type="SAM" id="MobiDB-lite"/>
    </source>
</evidence>
<evidence type="ECO:0000313" key="2">
    <source>
        <dbReference type="EMBL" id="EJK58503.1"/>
    </source>
</evidence>
<feature type="compositionally biased region" description="Polar residues" evidence="1">
    <location>
        <begin position="79"/>
        <end position="91"/>
    </location>
</feature>
<feature type="region of interest" description="Disordered" evidence="1">
    <location>
        <begin position="112"/>
        <end position="197"/>
    </location>
</feature>
<feature type="region of interest" description="Disordered" evidence="1">
    <location>
        <begin position="52"/>
        <end position="95"/>
    </location>
</feature>
<feature type="compositionally biased region" description="Low complexity" evidence="1">
    <location>
        <begin position="157"/>
        <end position="168"/>
    </location>
</feature>
<feature type="compositionally biased region" description="Basic and acidic residues" evidence="1">
    <location>
        <begin position="60"/>
        <end position="78"/>
    </location>
</feature>